<evidence type="ECO:0000313" key="1">
    <source>
        <dbReference type="EMBL" id="SOY65594.1"/>
    </source>
</evidence>
<dbReference type="Proteomes" id="UP000257016">
    <property type="component" value="Unassembled WGS sequence"/>
</dbReference>
<dbReference type="AlphaFoldDB" id="A0A375C9A4"/>
<dbReference type="EMBL" id="OFSN01000015">
    <property type="protein sequence ID" value="SOY65594.1"/>
    <property type="molecule type" value="Genomic_DNA"/>
</dbReference>
<name>A0A375C9A4_9BURK</name>
<proteinExistence type="predicted"/>
<protein>
    <submittedName>
        <fullName evidence="1">Uncharacterized protein</fullName>
    </submittedName>
</protein>
<gene>
    <name evidence="1" type="ORF">CBM2586_B10189</name>
</gene>
<dbReference type="InterPro" id="IPR038258">
    <property type="entry name" value="Gp4_sf"/>
</dbReference>
<reference evidence="1" key="1">
    <citation type="submission" date="2018-01" db="EMBL/GenBank/DDBJ databases">
        <authorList>
            <person name="Clerissi C."/>
        </authorList>
    </citation>
    <scope>NUCLEOTIDE SEQUENCE</scope>
    <source>
        <strain evidence="1">Cupriavidus taiwanensis LMG 19430</strain>
    </source>
</reference>
<accession>A0A375C9A4</accession>
<organism evidence="1">
    <name type="scientific">Cupriavidus taiwanensis</name>
    <dbReference type="NCBI Taxonomy" id="164546"/>
    <lineage>
        <taxon>Bacteria</taxon>
        <taxon>Pseudomonadati</taxon>
        <taxon>Pseudomonadota</taxon>
        <taxon>Betaproteobacteria</taxon>
        <taxon>Burkholderiales</taxon>
        <taxon>Burkholderiaceae</taxon>
        <taxon>Cupriavidus</taxon>
    </lineage>
</organism>
<sequence>MPTSLPVDQIAKAALKECGVIATGETPSADDLQEARDALNGILASLPMYGVSVPEVSPESLYVTWVLSPEAQTTWTYGLGFWTAAEIAGKFEVPIPKLQDITARASYWRDLMLKYAPDTAPIAFTVDNL</sequence>
<dbReference type="Gene3D" id="1.10.3230.20">
    <property type="entry name" value="P22 tail accessory factor (Gp4)"/>
    <property type="match status" value="1"/>
</dbReference>
<comment type="caution">
    <text evidence="1">The sequence shown here is derived from an EMBL/GenBank/DDBJ whole genome shotgun (WGS) entry which is preliminary data.</text>
</comment>